<evidence type="ECO:0000259" key="11">
    <source>
        <dbReference type="Pfam" id="PF13841"/>
    </source>
</evidence>
<dbReference type="InterPro" id="IPR050544">
    <property type="entry name" value="Beta-defensin"/>
</dbReference>
<dbReference type="GO" id="GO:0042742">
    <property type="term" value="P:defense response to bacterium"/>
    <property type="evidence" value="ECO:0007669"/>
    <property type="project" value="UniProtKB-UniRule"/>
</dbReference>
<dbReference type="AlphaFoldDB" id="A0A6J3J7C2"/>
<evidence type="ECO:0000256" key="6">
    <source>
        <dbReference type="ARBA" id="ARBA00022940"/>
    </source>
</evidence>
<evidence type="ECO:0000256" key="4">
    <source>
        <dbReference type="ARBA" id="ARBA00022529"/>
    </source>
</evidence>
<keyword evidence="6 9" id="KW-0211">Defensin</keyword>
<dbReference type="Pfam" id="PF13841">
    <property type="entry name" value="Defensin_beta_2"/>
    <property type="match status" value="1"/>
</dbReference>
<dbReference type="InterPro" id="IPR025933">
    <property type="entry name" value="Beta_defensin_dom"/>
</dbReference>
<comment type="similarity">
    <text evidence="2 9">Belongs to the beta-defensin family.</text>
</comment>
<evidence type="ECO:0000256" key="3">
    <source>
        <dbReference type="ARBA" id="ARBA00022525"/>
    </source>
</evidence>
<reference evidence="13" key="1">
    <citation type="submission" date="2025-08" db="UniProtKB">
        <authorList>
            <consortium name="RefSeq"/>
        </authorList>
    </citation>
    <scope>IDENTIFICATION</scope>
    <source>
        <tissue evidence="13">Blood</tissue>
    </source>
</reference>
<protein>
    <recommendedName>
        <fullName evidence="9">Beta-defensin</fullName>
    </recommendedName>
</protein>
<keyword evidence="12" id="KW-1185">Reference proteome</keyword>
<name>A0A6J3J7C2_SAPAP</name>
<gene>
    <name evidence="13" type="primary">DEFB121</name>
</gene>
<dbReference type="PANTHER" id="PTHR15001:SF8">
    <property type="entry name" value="BETA-DEFENSIN 121"/>
    <property type="match status" value="1"/>
</dbReference>
<keyword evidence="10" id="KW-0812">Transmembrane</keyword>
<dbReference type="CTD" id="245934"/>
<evidence type="ECO:0000256" key="5">
    <source>
        <dbReference type="ARBA" id="ARBA00022729"/>
    </source>
</evidence>
<evidence type="ECO:0000256" key="9">
    <source>
        <dbReference type="RuleBase" id="RU231113"/>
    </source>
</evidence>
<dbReference type="Proteomes" id="UP000504640">
    <property type="component" value="Unplaced"/>
</dbReference>
<evidence type="ECO:0000256" key="10">
    <source>
        <dbReference type="SAM" id="Phobius"/>
    </source>
</evidence>
<organism evidence="12 13">
    <name type="scientific">Sapajus apella</name>
    <name type="common">Brown-capped capuchin</name>
    <name type="synonym">Cebus apella</name>
    <dbReference type="NCBI Taxonomy" id="9515"/>
    <lineage>
        <taxon>Eukaryota</taxon>
        <taxon>Metazoa</taxon>
        <taxon>Chordata</taxon>
        <taxon>Craniata</taxon>
        <taxon>Vertebrata</taxon>
        <taxon>Euteleostomi</taxon>
        <taxon>Mammalia</taxon>
        <taxon>Eutheria</taxon>
        <taxon>Euarchontoglires</taxon>
        <taxon>Primates</taxon>
        <taxon>Haplorrhini</taxon>
        <taxon>Platyrrhini</taxon>
        <taxon>Cebidae</taxon>
        <taxon>Cebinae</taxon>
        <taxon>Sapajus</taxon>
    </lineage>
</organism>
<dbReference type="GO" id="GO:0045087">
    <property type="term" value="P:innate immune response"/>
    <property type="evidence" value="ECO:0007669"/>
    <property type="project" value="InterPro"/>
</dbReference>
<dbReference type="PANTHER" id="PTHR15001">
    <property type="entry name" value="BETA-DEFENSIN 123-RELATED"/>
    <property type="match status" value="1"/>
</dbReference>
<dbReference type="GO" id="GO:0005576">
    <property type="term" value="C:extracellular region"/>
    <property type="evidence" value="ECO:0007669"/>
    <property type="project" value="UniProtKB-SubCell"/>
</dbReference>
<proteinExistence type="inferred from homology"/>
<keyword evidence="5" id="KW-0732">Signal</keyword>
<evidence type="ECO:0000256" key="8">
    <source>
        <dbReference type="ARBA" id="ARBA00023157"/>
    </source>
</evidence>
<keyword evidence="3 9" id="KW-0964">Secreted</keyword>
<comment type="subcellular location">
    <subcellularLocation>
        <location evidence="1 9">Secreted</location>
    </subcellularLocation>
</comment>
<evidence type="ECO:0000256" key="1">
    <source>
        <dbReference type="ARBA" id="ARBA00004613"/>
    </source>
</evidence>
<keyword evidence="4 9" id="KW-0929">Antimicrobial</keyword>
<comment type="function">
    <text evidence="9">Has antibacterial activity.</text>
</comment>
<dbReference type="RefSeq" id="XP_032150792.1">
    <property type="nucleotide sequence ID" value="XM_032294901.1"/>
</dbReference>
<evidence type="ECO:0000256" key="2">
    <source>
        <dbReference type="ARBA" id="ARBA00007371"/>
    </source>
</evidence>
<evidence type="ECO:0000313" key="12">
    <source>
        <dbReference type="Proteomes" id="UP000504640"/>
    </source>
</evidence>
<evidence type="ECO:0000256" key="7">
    <source>
        <dbReference type="ARBA" id="ARBA00023022"/>
    </source>
</evidence>
<keyword evidence="10" id="KW-1133">Transmembrane helix</keyword>
<keyword evidence="10" id="KW-0472">Membrane</keyword>
<dbReference type="GeneID" id="116562644"/>
<feature type="transmembrane region" description="Helical" evidence="10">
    <location>
        <begin position="34"/>
        <end position="55"/>
    </location>
</feature>
<sequence>MLLRAINTSPDCPEWSPLFFQLRSLLFLSNHSSFMKLLLLVFTVTLLLAQVTPVMKCWGKSGRCRTMCKESEVYYILCNTEAKCCVDPKYVPVKPKLSNTNTSLESTPAV</sequence>
<evidence type="ECO:0000313" key="13">
    <source>
        <dbReference type="RefSeq" id="XP_032150792.1"/>
    </source>
</evidence>
<keyword evidence="8" id="KW-1015">Disulfide bond</keyword>
<dbReference type="Gene3D" id="3.10.360.10">
    <property type="entry name" value="Antimicrobial Peptide, Beta-defensin 2, Chain A"/>
    <property type="match status" value="1"/>
</dbReference>
<keyword evidence="7 9" id="KW-0044">Antibiotic</keyword>
<accession>A0A6J3J7C2</accession>
<feature type="domain" description="Beta-defensin" evidence="11">
    <location>
        <begin position="56"/>
        <end position="85"/>
    </location>
</feature>